<dbReference type="Proteomes" id="UP001602058">
    <property type="component" value="Unassembled WGS sequence"/>
</dbReference>
<reference evidence="2 3" key="1">
    <citation type="submission" date="2024-10" db="EMBL/GenBank/DDBJ databases">
        <title>The Natural Products Discovery Center: Release of the First 8490 Sequenced Strains for Exploring Actinobacteria Biosynthetic Diversity.</title>
        <authorList>
            <person name="Kalkreuter E."/>
            <person name="Kautsar S.A."/>
            <person name="Yang D."/>
            <person name="Bader C.D."/>
            <person name="Teijaro C.N."/>
            <person name="Fluegel L."/>
            <person name="Davis C.M."/>
            <person name="Simpson J.R."/>
            <person name="Lauterbach L."/>
            <person name="Steele A.D."/>
            <person name="Gui C."/>
            <person name="Meng S."/>
            <person name="Li G."/>
            <person name="Viehrig K."/>
            <person name="Ye F."/>
            <person name="Su P."/>
            <person name="Kiefer A.F."/>
            <person name="Nichols A."/>
            <person name="Cepeda A.J."/>
            <person name="Yan W."/>
            <person name="Fan B."/>
            <person name="Jiang Y."/>
            <person name="Adhikari A."/>
            <person name="Zheng C.-J."/>
            <person name="Schuster L."/>
            <person name="Cowan T.M."/>
            <person name="Smanski M.J."/>
            <person name="Chevrette M.G."/>
            <person name="De Carvalho L.P.S."/>
            <person name="Shen B."/>
        </authorList>
    </citation>
    <scope>NUCLEOTIDE SEQUENCE [LARGE SCALE GENOMIC DNA]</scope>
    <source>
        <strain evidence="2 3">NPDC001390</strain>
    </source>
</reference>
<dbReference type="InterPro" id="IPR045701">
    <property type="entry name" value="DUF6059"/>
</dbReference>
<accession>A0ABW6UI21</accession>
<feature type="compositionally biased region" description="Low complexity" evidence="1">
    <location>
        <begin position="31"/>
        <end position="44"/>
    </location>
</feature>
<dbReference type="RefSeq" id="WP_387887178.1">
    <property type="nucleotide sequence ID" value="NZ_JBIAWJ010000007.1"/>
</dbReference>
<dbReference type="Pfam" id="PF19534">
    <property type="entry name" value="DUF6059"/>
    <property type="match status" value="1"/>
</dbReference>
<protein>
    <submittedName>
        <fullName evidence="2">DUF6059 family protein</fullName>
    </submittedName>
</protein>
<organism evidence="2 3">
    <name type="scientific">Streptomyces bluensis</name>
    <dbReference type="NCBI Taxonomy" id="33897"/>
    <lineage>
        <taxon>Bacteria</taxon>
        <taxon>Bacillati</taxon>
        <taxon>Actinomycetota</taxon>
        <taxon>Actinomycetes</taxon>
        <taxon>Kitasatosporales</taxon>
        <taxon>Streptomycetaceae</taxon>
        <taxon>Streptomyces</taxon>
    </lineage>
</organism>
<dbReference type="EMBL" id="JBIAWJ010000007">
    <property type="protein sequence ID" value="MFF4523076.1"/>
    <property type="molecule type" value="Genomic_DNA"/>
</dbReference>
<gene>
    <name evidence="2" type="ORF">ACFY1D_16885</name>
</gene>
<comment type="caution">
    <text evidence="2">The sequence shown here is derived from an EMBL/GenBank/DDBJ whole genome shotgun (WGS) entry which is preliminary data.</text>
</comment>
<feature type="region of interest" description="Disordered" evidence="1">
    <location>
        <begin position="21"/>
        <end position="97"/>
    </location>
</feature>
<proteinExistence type="predicted"/>
<sequence length="97" mass="10472">MVLSLAHDVGAGAQFMGALTIGMPPPPHLFTQHTQSTQPTQPTQLRNDPDPEPRNVLESTNPDINKAAGGPAPGHPERLIPHIPPEPEEQALWSQLH</sequence>
<name>A0ABW6UI21_9ACTN</name>
<evidence type="ECO:0000313" key="2">
    <source>
        <dbReference type="EMBL" id="MFF4523076.1"/>
    </source>
</evidence>
<evidence type="ECO:0000256" key="1">
    <source>
        <dbReference type="SAM" id="MobiDB-lite"/>
    </source>
</evidence>
<keyword evidence="3" id="KW-1185">Reference proteome</keyword>
<evidence type="ECO:0000313" key="3">
    <source>
        <dbReference type="Proteomes" id="UP001602058"/>
    </source>
</evidence>